<evidence type="ECO:0000313" key="2">
    <source>
        <dbReference type="EMBL" id="OCH95994.1"/>
    </source>
</evidence>
<feature type="compositionally biased region" description="Low complexity" evidence="1">
    <location>
        <begin position="1"/>
        <end position="11"/>
    </location>
</feature>
<feature type="compositionally biased region" description="Basic and acidic residues" evidence="1">
    <location>
        <begin position="223"/>
        <end position="239"/>
    </location>
</feature>
<protein>
    <submittedName>
        <fullName evidence="2">Uncharacterized protein</fullName>
    </submittedName>
</protein>
<proteinExistence type="predicted"/>
<keyword evidence="3" id="KW-1185">Reference proteome</keyword>
<sequence length="420" mass="47687">MAQPVVQPPGQSKKKKKGPPYFDDPGCKFIVIDDPWPGNKFGKDRKSDYYNVLSAWVRFMLGKKHWVEFVYSVNTRADVIVQLPEDVDIAPILGAHKWYNFLARGDQKDRHRVSYVFEYNYRDRGQPSNHGWQPHEPLLEEPPAHLRFPVKFPYPPPSWASPVGRSCQDLARHLPGTRQRTPTPPPPLPPPPPPDRSLYEPYEPPSHYSAHLPDTNPAQGVPDDDHVEQVKAEPEQPRLYVRKLDPYEEEEAALEFVKQEQVDAPLAEIPPVKQEAIEIHVKSEAPETRVPAPEPPPESRSEPSNRFLAMFERLERMNATQVATQPDIRPEPSDRVSGAVATPGARHSTGPPELQSNAAIRVKPEPEEVRLPLAPPAQERTSDPRIRDPRLAHGQAVQLKRVKQEEDEGVLKRVKTEPRD</sequence>
<name>A0A8E2DUC0_9APHY</name>
<gene>
    <name evidence="2" type="ORF">OBBRIDRAFT_787842</name>
</gene>
<feature type="region of interest" description="Disordered" evidence="1">
    <location>
        <begin position="280"/>
        <end position="420"/>
    </location>
</feature>
<feature type="compositionally biased region" description="Basic and acidic residues" evidence="1">
    <location>
        <begin position="409"/>
        <end position="420"/>
    </location>
</feature>
<dbReference type="AlphaFoldDB" id="A0A8E2DUC0"/>
<feature type="region of interest" description="Disordered" evidence="1">
    <location>
        <begin position="175"/>
        <end position="239"/>
    </location>
</feature>
<accession>A0A8E2DUC0</accession>
<evidence type="ECO:0000256" key="1">
    <source>
        <dbReference type="SAM" id="MobiDB-lite"/>
    </source>
</evidence>
<reference evidence="2 3" key="1">
    <citation type="submission" date="2016-07" db="EMBL/GenBank/DDBJ databases">
        <title>Draft genome of the white-rot fungus Obba rivulosa 3A-2.</title>
        <authorList>
            <consortium name="DOE Joint Genome Institute"/>
            <person name="Miettinen O."/>
            <person name="Riley R."/>
            <person name="Acob R."/>
            <person name="Barry K."/>
            <person name="Cullen D."/>
            <person name="De Vries R."/>
            <person name="Hainaut M."/>
            <person name="Hatakka A."/>
            <person name="Henrissat B."/>
            <person name="Hilden K."/>
            <person name="Kuo R."/>
            <person name="Labutti K."/>
            <person name="Lipzen A."/>
            <person name="Makela M.R."/>
            <person name="Sandor L."/>
            <person name="Spatafora J.W."/>
            <person name="Grigoriev I.V."/>
            <person name="Hibbett D.S."/>
        </authorList>
    </citation>
    <scope>NUCLEOTIDE SEQUENCE [LARGE SCALE GENOMIC DNA]</scope>
    <source>
        <strain evidence="2 3">3A-2</strain>
    </source>
</reference>
<dbReference type="EMBL" id="KV722333">
    <property type="protein sequence ID" value="OCH95994.1"/>
    <property type="molecule type" value="Genomic_DNA"/>
</dbReference>
<feature type="compositionally biased region" description="Pro residues" evidence="1">
    <location>
        <begin position="182"/>
        <end position="195"/>
    </location>
</feature>
<evidence type="ECO:0000313" key="3">
    <source>
        <dbReference type="Proteomes" id="UP000250043"/>
    </source>
</evidence>
<dbReference type="OrthoDB" id="2996389at2759"/>
<dbReference type="Proteomes" id="UP000250043">
    <property type="component" value="Unassembled WGS sequence"/>
</dbReference>
<organism evidence="2 3">
    <name type="scientific">Obba rivulosa</name>
    <dbReference type="NCBI Taxonomy" id="1052685"/>
    <lineage>
        <taxon>Eukaryota</taxon>
        <taxon>Fungi</taxon>
        <taxon>Dikarya</taxon>
        <taxon>Basidiomycota</taxon>
        <taxon>Agaricomycotina</taxon>
        <taxon>Agaricomycetes</taxon>
        <taxon>Polyporales</taxon>
        <taxon>Gelatoporiaceae</taxon>
        <taxon>Obba</taxon>
    </lineage>
</organism>
<feature type="compositionally biased region" description="Basic and acidic residues" evidence="1">
    <location>
        <begin position="380"/>
        <end position="391"/>
    </location>
</feature>
<feature type="region of interest" description="Disordered" evidence="1">
    <location>
        <begin position="1"/>
        <end position="21"/>
    </location>
</feature>